<dbReference type="PIR" id="T03209">
    <property type="entry name" value="T03209"/>
</dbReference>
<keyword evidence="1" id="KW-0496">Mitochondrion</keyword>
<geneLocation type="mitochondrion" evidence="1"/>
<reference evidence="1" key="1">
    <citation type="journal article" date="1985" name="Dokl. Akad. Nauk SSSR">
        <title>Structure of long and short copies of the mobile dispersed gene MDG3 of Drosophila melanogaster.</title>
        <authorList>
            <person name="Baev A.A."/>
            <person name="Dzhumagaliev E.B."/>
            <person name="Lyubomirskaya N.V."/>
            <person name="Mizrokhi L.Y."/>
            <person name="Il'in Y.V."/>
        </authorList>
    </citation>
    <scope>NUCLEOTIDE SEQUENCE</scope>
</reference>
<dbReference type="EMBL" id="D32052">
    <property type="protein sequence ID" value="BAA06830.1"/>
    <property type="molecule type" value="Genomic_DNA"/>
</dbReference>
<proteinExistence type="predicted"/>
<reference evidence="1" key="2">
    <citation type="journal article" date="1994" name="Plant Cell Physiol.">
        <title>Nucleotide sequence of a 28-kbp portion of rice mitochondrial DNA: the existence of many sequences that correspond to parts of mitochondrial genes in intergenic regions.</title>
        <authorList>
            <person name="Itadani H."/>
            <person name="Wakasugi T."/>
            <person name="Sugita M."/>
            <person name="Sugiura M."/>
            <person name="Nakazono M."/>
            <person name="Hirai A."/>
        </authorList>
    </citation>
    <scope>NUCLEOTIDE SEQUENCE</scope>
</reference>
<name>Q35321_ORYSJ</name>
<reference evidence="1" key="3">
    <citation type="journal article" date="1995" name="Curr. Genet.">
        <title>The rps3-rpl16-nad3-rps12 gene cluster in rice mitochondrial DNA is transcribed from alternative promoters.</title>
        <authorList>
            <person name="Nakazono M."/>
            <person name="Itadani H."/>
            <person name="Wakasugi T."/>
            <person name="Tsutsumi N."/>
            <person name="Sugiura M."/>
            <person name="Hirai A."/>
        </authorList>
    </citation>
    <scope>NUCLEOTIDE SEQUENCE</scope>
</reference>
<dbReference type="GO" id="GO:0005739">
    <property type="term" value="C:mitochondrion"/>
    <property type="evidence" value="ECO:0000250"/>
    <property type="project" value="Gramene"/>
</dbReference>
<dbReference type="AlphaFoldDB" id="Q35321"/>
<accession>Q35321</accession>
<organism evidence="1">
    <name type="scientific">Oryza sativa subsp. japonica</name>
    <name type="common">Rice</name>
    <dbReference type="NCBI Taxonomy" id="39947"/>
    <lineage>
        <taxon>Eukaryota</taxon>
        <taxon>Viridiplantae</taxon>
        <taxon>Streptophyta</taxon>
        <taxon>Embryophyta</taxon>
        <taxon>Tracheophyta</taxon>
        <taxon>Spermatophyta</taxon>
        <taxon>Magnoliopsida</taxon>
        <taxon>Liliopsida</taxon>
        <taxon>Poales</taxon>
        <taxon>Poaceae</taxon>
        <taxon>BOP clade</taxon>
        <taxon>Oryzoideae</taxon>
        <taxon>Oryzeae</taxon>
        <taxon>Oryzinae</taxon>
        <taxon>Oryza</taxon>
        <taxon>Oryza sativa</taxon>
    </lineage>
</organism>
<sequence>MHSNHQPISDSGQSILSASCGSVSFASELKSIFSKKGLVNAHPRRSAPPSLPIVPKVCMSLVSLRPGISQLFLPLHPNLNTPVTRL</sequence>
<protein>
    <submittedName>
        <fullName evidence="1">ORF86</fullName>
    </submittedName>
</protein>
<evidence type="ECO:0000313" key="1">
    <source>
        <dbReference type="EMBL" id="BAA06830.1"/>
    </source>
</evidence>